<dbReference type="InterPro" id="IPR044925">
    <property type="entry name" value="His-Me_finger_sf"/>
</dbReference>
<evidence type="ECO:0000259" key="11">
    <source>
        <dbReference type="SMART" id="SM00477"/>
    </source>
</evidence>
<organism evidence="13 14">
    <name type="scientific">Giesbergeria sinuosa</name>
    <dbReference type="NCBI Taxonomy" id="80883"/>
    <lineage>
        <taxon>Bacteria</taxon>
        <taxon>Pseudomonadati</taxon>
        <taxon>Pseudomonadota</taxon>
        <taxon>Betaproteobacteria</taxon>
        <taxon>Burkholderiales</taxon>
        <taxon>Comamonadaceae</taxon>
        <taxon>Giesbergeria</taxon>
    </lineage>
</organism>
<dbReference type="EMBL" id="JBHSHJ010000013">
    <property type="protein sequence ID" value="MFC4790054.1"/>
    <property type="molecule type" value="Genomic_DNA"/>
</dbReference>
<evidence type="ECO:0000256" key="10">
    <source>
        <dbReference type="SAM" id="SignalP"/>
    </source>
</evidence>
<feature type="signal peptide" evidence="10">
    <location>
        <begin position="1"/>
        <end position="21"/>
    </location>
</feature>
<dbReference type="SMART" id="SM00477">
    <property type="entry name" value="NUC"/>
    <property type="match status" value="1"/>
</dbReference>
<evidence type="ECO:0000313" key="13">
    <source>
        <dbReference type="EMBL" id="MFC4790054.1"/>
    </source>
</evidence>
<accession>A0ABV9QFJ7</accession>
<feature type="region of interest" description="Disordered" evidence="9">
    <location>
        <begin position="111"/>
        <end position="131"/>
    </location>
</feature>
<dbReference type="EC" id="3.1.30.-" evidence="8"/>
<dbReference type="GO" id="GO:0004519">
    <property type="term" value="F:endonuclease activity"/>
    <property type="evidence" value="ECO:0007669"/>
    <property type="project" value="UniProtKB-KW"/>
</dbReference>
<proteinExistence type="inferred from homology"/>
<evidence type="ECO:0000256" key="2">
    <source>
        <dbReference type="ARBA" id="ARBA00010052"/>
    </source>
</evidence>
<keyword evidence="13" id="KW-0808">Transferase</keyword>
<evidence type="ECO:0000256" key="4">
    <source>
        <dbReference type="ARBA" id="ARBA00022723"/>
    </source>
</evidence>
<keyword evidence="5 8" id="KW-0255">Endonuclease</keyword>
<gene>
    <name evidence="13" type="ORF">ACFO6X_13795</name>
</gene>
<reference evidence="14" key="1">
    <citation type="journal article" date="2019" name="Int. J. Syst. Evol. Microbiol.">
        <title>The Global Catalogue of Microorganisms (GCM) 10K type strain sequencing project: providing services to taxonomists for standard genome sequencing and annotation.</title>
        <authorList>
            <consortium name="The Broad Institute Genomics Platform"/>
            <consortium name="The Broad Institute Genome Sequencing Center for Infectious Disease"/>
            <person name="Wu L."/>
            <person name="Ma J."/>
        </authorList>
    </citation>
    <scope>NUCLEOTIDE SEQUENCE [LARGE SCALE GENOMIC DNA]</scope>
    <source>
        <strain evidence="14">CCUG 49452</strain>
    </source>
</reference>
<feature type="chain" id="PRO_5046595806" description="Endonuclease" evidence="10">
    <location>
        <begin position="22"/>
        <end position="289"/>
    </location>
</feature>
<dbReference type="SUPFAM" id="SSF54060">
    <property type="entry name" value="His-Me finger endonucleases"/>
    <property type="match status" value="1"/>
</dbReference>
<keyword evidence="3 8" id="KW-0540">Nuclease</keyword>
<comment type="cofactor">
    <cofactor evidence="1 8">
        <name>Mg(2+)</name>
        <dbReference type="ChEBI" id="CHEBI:18420"/>
    </cofactor>
</comment>
<keyword evidence="7" id="KW-0460">Magnesium</keyword>
<sequence length="289" mass="31525">MSISSSGLALALLVVSGSALAASTACPEHFVGGQPPVLVQAKLKPRTQELCFISFAVLHSGVSRTPLYAAEHLTRDNLALAKKLSRKDSFRAESALPPSDRAELEDYQRSGYDRGHLAPNADMPTRESQRDSFSLANMVPQVHANNAGVWAGIEAAARQLAIEEGELYVISGPAFVGNDIRKIGNVLVPTHLWKAIYSPKQQRAGAYLITNDDTKDYAMISMADLEKMVGINVLPTLPSKVRESGMNLPKPVSQRGGNSQNKNQPPEDEYQLKDLLHGVRDFIQRVIQK</sequence>
<comment type="caution">
    <text evidence="13">The sequence shown here is derived from an EMBL/GenBank/DDBJ whole genome shotgun (WGS) entry which is preliminary data.</text>
</comment>
<evidence type="ECO:0000256" key="9">
    <source>
        <dbReference type="SAM" id="MobiDB-lite"/>
    </source>
</evidence>
<keyword evidence="14" id="KW-1185">Reference proteome</keyword>
<evidence type="ECO:0000256" key="5">
    <source>
        <dbReference type="ARBA" id="ARBA00022759"/>
    </source>
</evidence>
<keyword evidence="10" id="KW-0732">Signal</keyword>
<evidence type="ECO:0000256" key="6">
    <source>
        <dbReference type="ARBA" id="ARBA00022801"/>
    </source>
</evidence>
<evidence type="ECO:0000259" key="12">
    <source>
        <dbReference type="SMART" id="SM00892"/>
    </source>
</evidence>
<dbReference type="PANTHER" id="PTHR13966">
    <property type="entry name" value="ENDONUCLEASE RELATED"/>
    <property type="match status" value="1"/>
</dbReference>
<dbReference type="RefSeq" id="WP_382434033.1">
    <property type="nucleotide sequence ID" value="NZ_JBHSHJ010000013.1"/>
</dbReference>
<evidence type="ECO:0000256" key="7">
    <source>
        <dbReference type="ARBA" id="ARBA00022842"/>
    </source>
</evidence>
<name>A0ABV9QFJ7_9BURK</name>
<dbReference type="InterPro" id="IPR044929">
    <property type="entry name" value="DNA/RNA_non-sp_Endonuclease_sf"/>
</dbReference>
<dbReference type="PROSITE" id="PS01070">
    <property type="entry name" value="NUCLEASE_NON_SPEC"/>
    <property type="match status" value="1"/>
</dbReference>
<feature type="domain" description="ENPP1-3/EXOG-like endonuclease/phosphodiesterase" evidence="11">
    <location>
        <begin position="54"/>
        <end position="240"/>
    </location>
</feature>
<protein>
    <recommendedName>
        <fullName evidence="8">Endonuclease</fullName>
        <ecNumber evidence="8">3.1.30.-</ecNumber>
    </recommendedName>
</protein>
<feature type="region of interest" description="Disordered" evidence="9">
    <location>
        <begin position="242"/>
        <end position="267"/>
    </location>
</feature>
<dbReference type="InterPro" id="IPR018524">
    <property type="entry name" value="DNA/RNA_endonuclease_AS"/>
</dbReference>
<dbReference type="Gene3D" id="3.40.570.10">
    <property type="entry name" value="Extracellular Endonuclease, subunit A"/>
    <property type="match status" value="1"/>
</dbReference>
<evidence type="ECO:0000256" key="1">
    <source>
        <dbReference type="ARBA" id="ARBA00001946"/>
    </source>
</evidence>
<dbReference type="InterPro" id="IPR020821">
    <property type="entry name" value="ENPP1-3/EXOG-like_nuc-like"/>
</dbReference>
<dbReference type="GO" id="GO:0016740">
    <property type="term" value="F:transferase activity"/>
    <property type="evidence" value="ECO:0007669"/>
    <property type="project" value="UniProtKB-KW"/>
</dbReference>
<evidence type="ECO:0000256" key="8">
    <source>
        <dbReference type="RuleBase" id="RU366055"/>
    </source>
</evidence>
<dbReference type="SMART" id="SM00892">
    <property type="entry name" value="Endonuclease_NS"/>
    <property type="match status" value="1"/>
</dbReference>
<keyword evidence="4 8" id="KW-0479">Metal-binding</keyword>
<dbReference type="Proteomes" id="UP001596001">
    <property type="component" value="Unassembled WGS sequence"/>
</dbReference>
<dbReference type="PANTHER" id="PTHR13966:SF5">
    <property type="entry name" value="ENDONUCLEASE G, MITOCHONDRIAL"/>
    <property type="match status" value="1"/>
</dbReference>
<keyword evidence="6 8" id="KW-0378">Hydrolase</keyword>
<feature type="compositionally biased region" description="Polar residues" evidence="9">
    <location>
        <begin position="255"/>
        <end position="264"/>
    </location>
</feature>
<dbReference type="InterPro" id="IPR001604">
    <property type="entry name" value="Endo_G_ENPP1-like_dom"/>
</dbReference>
<comment type="similarity">
    <text evidence="2 8">Belongs to the DNA/RNA non-specific endonuclease family.</text>
</comment>
<feature type="domain" description="DNA/RNA non-specific endonuclease/pyrophosphatase/phosphodiesterase" evidence="12">
    <location>
        <begin position="51"/>
        <end position="240"/>
    </location>
</feature>
<dbReference type="Pfam" id="PF01223">
    <property type="entry name" value="Endonuclease_NS"/>
    <property type="match status" value="1"/>
</dbReference>
<evidence type="ECO:0000313" key="14">
    <source>
        <dbReference type="Proteomes" id="UP001596001"/>
    </source>
</evidence>
<evidence type="ECO:0000256" key="3">
    <source>
        <dbReference type="ARBA" id="ARBA00022722"/>
    </source>
</evidence>
<dbReference type="InterPro" id="IPR040255">
    <property type="entry name" value="Non-specific_endonuclease"/>
</dbReference>